<gene>
    <name evidence="1" type="ORF">RJT34_18151</name>
</gene>
<reference evidence="1 2" key="1">
    <citation type="submission" date="2024-01" db="EMBL/GenBank/DDBJ databases">
        <title>The genomes of 5 underutilized Papilionoideae crops provide insights into root nodulation and disease resistance.</title>
        <authorList>
            <person name="Yuan L."/>
        </authorList>
    </citation>
    <scope>NUCLEOTIDE SEQUENCE [LARGE SCALE GENOMIC DNA]</scope>
    <source>
        <strain evidence="1">LY-2023</strain>
        <tissue evidence="1">Leaf</tissue>
    </source>
</reference>
<keyword evidence="2" id="KW-1185">Reference proteome</keyword>
<accession>A0AAN9JA90</accession>
<comment type="caution">
    <text evidence="1">The sequence shown here is derived from an EMBL/GenBank/DDBJ whole genome shotgun (WGS) entry which is preliminary data.</text>
</comment>
<dbReference type="AlphaFoldDB" id="A0AAN9JA90"/>
<protein>
    <submittedName>
        <fullName evidence="1">Uncharacterized protein</fullName>
    </submittedName>
</protein>
<evidence type="ECO:0000313" key="2">
    <source>
        <dbReference type="Proteomes" id="UP001359559"/>
    </source>
</evidence>
<dbReference type="EMBL" id="JAYKXN010000004">
    <property type="protein sequence ID" value="KAK7295245.1"/>
    <property type="molecule type" value="Genomic_DNA"/>
</dbReference>
<organism evidence="1 2">
    <name type="scientific">Clitoria ternatea</name>
    <name type="common">Butterfly pea</name>
    <dbReference type="NCBI Taxonomy" id="43366"/>
    <lineage>
        <taxon>Eukaryota</taxon>
        <taxon>Viridiplantae</taxon>
        <taxon>Streptophyta</taxon>
        <taxon>Embryophyta</taxon>
        <taxon>Tracheophyta</taxon>
        <taxon>Spermatophyta</taxon>
        <taxon>Magnoliopsida</taxon>
        <taxon>eudicotyledons</taxon>
        <taxon>Gunneridae</taxon>
        <taxon>Pentapetalae</taxon>
        <taxon>rosids</taxon>
        <taxon>fabids</taxon>
        <taxon>Fabales</taxon>
        <taxon>Fabaceae</taxon>
        <taxon>Papilionoideae</taxon>
        <taxon>50 kb inversion clade</taxon>
        <taxon>NPAAA clade</taxon>
        <taxon>indigoferoid/millettioid clade</taxon>
        <taxon>Phaseoleae</taxon>
        <taxon>Clitoria</taxon>
    </lineage>
</organism>
<dbReference type="Proteomes" id="UP001359559">
    <property type="component" value="Unassembled WGS sequence"/>
</dbReference>
<sequence length="72" mass="8235">MTYNLLLIDVLDQRPPPGELVLIARSVTHTNINLSLPLQITFALLPINRFSGYYSFNSPLSPQTKHNTFFHH</sequence>
<name>A0AAN9JA90_CLITE</name>
<evidence type="ECO:0000313" key="1">
    <source>
        <dbReference type="EMBL" id="KAK7295245.1"/>
    </source>
</evidence>
<proteinExistence type="predicted"/>